<dbReference type="GO" id="GO:1902201">
    <property type="term" value="P:negative regulation of bacterial-type flagellum-dependent cell motility"/>
    <property type="evidence" value="ECO:0007669"/>
    <property type="project" value="TreeGrafter"/>
</dbReference>
<comment type="cofactor">
    <cofactor evidence="1">
        <name>Mg(2+)</name>
        <dbReference type="ChEBI" id="CHEBI:18420"/>
    </cofactor>
</comment>
<gene>
    <name evidence="7" type="ORF">G3T16_04430</name>
</gene>
<organism evidence="7 8">
    <name type="scientific">Kineobactrum salinum</name>
    <dbReference type="NCBI Taxonomy" id="2708301"/>
    <lineage>
        <taxon>Bacteria</taxon>
        <taxon>Pseudomonadati</taxon>
        <taxon>Pseudomonadota</taxon>
        <taxon>Gammaproteobacteria</taxon>
        <taxon>Cellvibrionales</taxon>
        <taxon>Halieaceae</taxon>
        <taxon>Kineobactrum</taxon>
    </lineage>
</organism>
<dbReference type="GO" id="GO:0005886">
    <property type="term" value="C:plasma membrane"/>
    <property type="evidence" value="ECO:0007669"/>
    <property type="project" value="TreeGrafter"/>
</dbReference>
<evidence type="ECO:0000256" key="3">
    <source>
        <dbReference type="ARBA" id="ARBA00034247"/>
    </source>
</evidence>
<dbReference type="KEGG" id="kim:G3T16_04430"/>
<keyword evidence="5" id="KW-0812">Transmembrane</keyword>
<keyword evidence="8" id="KW-1185">Reference proteome</keyword>
<dbReference type="GO" id="GO:0043709">
    <property type="term" value="P:cell adhesion involved in single-species biofilm formation"/>
    <property type="evidence" value="ECO:0007669"/>
    <property type="project" value="TreeGrafter"/>
</dbReference>
<evidence type="ECO:0000313" key="7">
    <source>
        <dbReference type="EMBL" id="QIB64745.1"/>
    </source>
</evidence>
<keyword evidence="5" id="KW-1133">Transmembrane helix</keyword>
<dbReference type="PANTHER" id="PTHR45138:SF9">
    <property type="entry name" value="DIGUANYLATE CYCLASE DGCM-RELATED"/>
    <property type="match status" value="1"/>
</dbReference>
<dbReference type="CDD" id="cd01949">
    <property type="entry name" value="GGDEF"/>
    <property type="match status" value="1"/>
</dbReference>
<dbReference type="Pfam" id="PF00990">
    <property type="entry name" value="GGDEF"/>
    <property type="match status" value="1"/>
</dbReference>
<protein>
    <recommendedName>
        <fullName evidence="2">diguanylate cyclase</fullName>
        <ecNumber evidence="2">2.7.7.65</ecNumber>
    </recommendedName>
</protein>
<feature type="domain" description="GGDEF" evidence="6">
    <location>
        <begin position="122"/>
        <end position="254"/>
    </location>
</feature>
<evidence type="ECO:0000313" key="8">
    <source>
        <dbReference type="Proteomes" id="UP000477680"/>
    </source>
</evidence>
<feature type="compositionally biased region" description="Low complexity" evidence="4">
    <location>
        <begin position="1"/>
        <end position="23"/>
    </location>
</feature>
<dbReference type="NCBIfam" id="TIGR00254">
    <property type="entry name" value="GGDEF"/>
    <property type="match status" value="1"/>
</dbReference>
<dbReference type="Proteomes" id="UP000477680">
    <property type="component" value="Chromosome"/>
</dbReference>
<dbReference type="SUPFAM" id="SSF55073">
    <property type="entry name" value="Nucleotide cyclase"/>
    <property type="match status" value="1"/>
</dbReference>
<dbReference type="InterPro" id="IPR029787">
    <property type="entry name" value="Nucleotide_cyclase"/>
</dbReference>
<evidence type="ECO:0000256" key="4">
    <source>
        <dbReference type="SAM" id="MobiDB-lite"/>
    </source>
</evidence>
<keyword evidence="5" id="KW-0472">Membrane</keyword>
<feature type="transmembrane region" description="Helical" evidence="5">
    <location>
        <begin position="60"/>
        <end position="78"/>
    </location>
</feature>
<name>A0A6C0U2Z9_9GAMM</name>
<accession>A0A6C0U2Z9</accession>
<dbReference type="PROSITE" id="PS50887">
    <property type="entry name" value="GGDEF"/>
    <property type="match status" value="1"/>
</dbReference>
<dbReference type="RefSeq" id="WP_163493995.1">
    <property type="nucleotide sequence ID" value="NZ_CP048711.1"/>
</dbReference>
<sequence length="266" mass="28408">MVTATGAALACPAKPPASASGGAEAHRLRSPGALVALIALLPMPARALELLGTTVTETSLTLLLALMALLLLIMLVLYRQQRCLSALLRAESRTDHLTDIPNRRHFFEVLETNIAMAGRYRQPLCLLVLDVDYFKSVNDTYGHVAGDQVLVQTSTALQAQLRKSDIVGRLGGEEFGVQLPMTPSPAGVAIAERLRRSIESLDLSAVGPELSITCSVGAAAYSDEQSAEGLFLAADNALYQAKESGRNRVVLAEAMDAPQQARRMVS</sequence>
<dbReference type="PANTHER" id="PTHR45138">
    <property type="entry name" value="REGULATORY COMPONENTS OF SENSORY TRANSDUCTION SYSTEM"/>
    <property type="match status" value="1"/>
</dbReference>
<dbReference type="FunFam" id="3.30.70.270:FF:000001">
    <property type="entry name" value="Diguanylate cyclase domain protein"/>
    <property type="match status" value="1"/>
</dbReference>
<evidence type="ECO:0000256" key="2">
    <source>
        <dbReference type="ARBA" id="ARBA00012528"/>
    </source>
</evidence>
<feature type="region of interest" description="Disordered" evidence="4">
    <location>
        <begin position="1"/>
        <end position="24"/>
    </location>
</feature>
<dbReference type="InterPro" id="IPR043128">
    <property type="entry name" value="Rev_trsase/Diguanyl_cyclase"/>
</dbReference>
<evidence type="ECO:0000256" key="1">
    <source>
        <dbReference type="ARBA" id="ARBA00001946"/>
    </source>
</evidence>
<dbReference type="SMART" id="SM00267">
    <property type="entry name" value="GGDEF"/>
    <property type="match status" value="1"/>
</dbReference>
<proteinExistence type="predicted"/>
<reference evidence="7 8" key="1">
    <citation type="submission" date="2020-02" db="EMBL/GenBank/DDBJ databases">
        <title>Genome sequencing for Kineobactrum sp. M2.</title>
        <authorList>
            <person name="Park S.-J."/>
        </authorList>
    </citation>
    <scope>NUCLEOTIDE SEQUENCE [LARGE SCALE GENOMIC DNA]</scope>
    <source>
        <strain evidence="7 8">M2</strain>
    </source>
</reference>
<dbReference type="EMBL" id="CP048711">
    <property type="protein sequence ID" value="QIB64745.1"/>
    <property type="molecule type" value="Genomic_DNA"/>
</dbReference>
<dbReference type="EC" id="2.7.7.65" evidence="2"/>
<evidence type="ECO:0000259" key="6">
    <source>
        <dbReference type="PROSITE" id="PS50887"/>
    </source>
</evidence>
<dbReference type="AlphaFoldDB" id="A0A6C0U2Z9"/>
<comment type="catalytic activity">
    <reaction evidence="3">
        <text>2 GTP = 3',3'-c-di-GMP + 2 diphosphate</text>
        <dbReference type="Rhea" id="RHEA:24898"/>
        <dbReference type="ChEBI" id="CHEBI:33019"/>
        <dbReference type="ChEBI" id="CHEBI:37565"/>
        <dbReference type="ChEBI" id="CHEBI:58805"/>
        <dbReference type="EC" id="2.7.7.65"/>
    </reaction>
</comment>
<evidence type="ECO:0000256" key="5">
    <source>
        <dbReference type="SAM" id="Phobius"/>
    </source>
</evidence>
<dbReference type="InterPro" id="IPR050469">
    <property type="entry name" value="Diguanylate_Cyclase"/>
</dbReference>
<dbReference type="InterPro" id="IPR000160">
    <property type="entry name" value="GGDEF_dom"/>
</dbReference>
<dbReference type="GO" id="GO:0052621">
    <property type="term" value="F:diguanylate cyclase activity"/>
    <property type="evidence" value="ECO:0007669"/>
    <property type="project" value="UniProtKB-EC"/>
</dbReference>
<dbReference type="Gene3D" id="3.30.70.270">
    <property type="match status" value="1"/>
</dbReference>